<dbReference type="AlphaFoldDB" id="A0A1X7R7T1"/>
<proteinExistence type="inferred from homology"/>
<dbReference type="CDD" id="cd01428">
    <property type="entry name" value="ADK"/>
    <property type="match status" value="1"/>
</dbReference>
<organism evidence="9 10">
    <name type="scientific">Maudiozyma saulgeensis</name>
    <dbReference type="NCBI Taxonomy" id="1789683"/>
    <lineage>
        <taxon>Eukaryota</taxon>
        <taxon>Fungi</taxon>
        <taxon>Dikarya</taxon>
        <taxon>Ascomycota</taxon>
        <taxon>Saccharomycotina</taxon>
        <taxon>Saccharomycetes</taxon>
        <taxon>Saccharomycetales</taxon>
        <taxon>Saccharomycetaceae</taxon>
        <taxon>Maudiozyma</taxon>
    </lineage>
</organism>
<feature type="binding site" evidence="7">
    <location>
        <begin position="94"/>
        <end position="97"/>
    </location>
    <ligand>
        <name>AMP</name>
        <dbReference type="ChEBI" id="CHEBI:456215"/>
    </ligand>
</feature>
<dbReference type="GO" id="GO:0005525">
    <property type="term" value="F:GTP binding"/>
    <property type="evidence" value="ECO:0007669"/>
    <property type="project" value="UniProtKB-KW"/>
</dbReference>
<dbReference type="HAMAP" id="MF_00235">
    <property type="entry name" value="Adenylate_kinase_Adk"/>
    <property type="match status" value="1"/>
</dbReference>
<feature type="binding site" evidence="7">
    <location>
        <position position="101"/>
    </location>
    <ligand>
        <name>AMP</name>
        <dbReference type="ChEBI" id="CHEBI:456215"/>
    </ligand>
</feature>
<name>A0A1X7R7T1_9SACH</name>
<dbReference type="GO" id="GO:0004017">
    <property type="term" value="F:AMP kinase activity"/>
    <property type="evidence" value="ECO:0007669"/>
    <property type="project" value="InterPro"/>
</dbReference>
<dbReference type="SUPFAM" id="SSF52540">
    <property type="entry name" value="P-loop containing nucleoside triphosphate hydrolases"/>
    <property type="match status" value="1"/>
</dbReference>
<dbReference type="Proteomes" id="UP000196158">
    <property type="component" value="Unassembled WGS sequence"/>
</dbReference>
<dbReference type="InterPro" id="IPR028586">
    <property type="entry name" value="AK3/Ak4_mitochondrial"/>
</dbReference>
<feature type="binding site" evidence="7">
    <location>
        <begin position="61"/>
        <end position="63"/>
    </location>
    <ligand>
        <name>AMP</name>
        <dbReference type="ChEBI" id="CHEBI:456215"/>
    </ligand>
</feature>
<feature type="domain" description="Adenylate kinase active site lid" evidence="8">
    <location>
        <begin position="136"/>
        <end position="171"/>
    </location>
</feature>
<evidence type="ECO:0000313" key="10">
    <source>
        <dbReference type="Proteomes" id="UP000196158"/>
    </source>
</evidence>
<accession>A0A1X7R7T1</accession>
<dbReference type="GO" id="GO:0046039">
    <property type="term" value="P:GTP metabolic process"/>
    <property type="evidence" value="ECO:0007669"/>
    <property type="project" value="UniProtKB-UniRule"/>
</dbReference>
<feature type="binding site" evidence="7">
    <location>
        <begin position="145"/>
        <end position="146"/>
    </location>
    <ligand>
        <name>GTP</name>
        <dbReference type="ChEBI" id="CHEBI:37565"/>
    </ligand>
</feature>
<dbReference type="GO" id="GO:0046033">
    <property type="term" value="P:AMP metabolic process"/>
    <property type="evidence" value="ECO:0007669"/>
    <property type="project" value="UniProtKB-UniRule"/>
</dbReference>
<dbReference type="Pfam" id="PF05191">
    <property type="entry name" value="ADK_lid"/>
    <property type="match status" value="1"/>
</dbReference>
<dbReference type="GO" id="GO:0006172">
    <property type="term" value="P:ADP biosynthetic process"/>
    <property type="evidence" value="ECO:0007669"/>
    <property type="project" value="UniProtKB-UniRule"/>
</dbReference>
<evidence type="ECO:0000256" key="2">
    <source>
        <dbReference type="ARBA" id="ARBA00022679"/>
    </source>
</evidence>
<evidence type="ECO:0000313" key="9">
    <source>
        <dbReference type="EMBL" id="SMN21672.1"/>
    </source>
</evidence>
<dbReference type="EMBL" id="FXLY01000008">
    <property type="protein sequence ID" value="SMN21672.1"/>
    <property type="molecule type" value="Genomic_DNA"/>
</dbReference>
<dbReference type="GO" id="GO:0046899">
    <property type="term" value="F:nucleoside triphosphate adenylate kinase activity"/>
    <property type="evidence" value="ECO:0007669"/>
    <property type="project" value="UniProtKB-UniRule"/>
</dbReference>
<protein>
    <recommendedName>
        <fullName evidence="7">GTP:AMP phosphotransferase, mitochondrial</fullName>
        <ecNumber evidence="7">2.7.4.10</ecNumber>
    </recommendedName>
    <alternativeName>
        <fullName evidence="7">Adenylate kinase 3</fullName>
        <shortName evidence="7">AK 3</shortName>
    </alternativeName>
</protein>
<dbReference type="FunFam" id="3.40.50.300:FF:000106">
    <property type="entry name" value="Adenylate kinase mitochondrial"/>
    <property type="match status" value="1"/>
</dbReference>
<keyword evidence="4 7" id="KW-0418">Kinase</keyword>
<feature type="binding site" evidence="7">
    <location>
        <begin position="13"/>
        <end position="18"/>
    </location>
    <ligand>
        <name>GTP</name>
        <dbReference type="ChEBI" id="CHEBI:37565"/>
    </ligand>
</feature>
<feature type="binding site" evidence="7">
    <location>
        <position position="169"/>
    </location>
    <ligand>
        <name>AMP</name>
        <dbReference type="ChEBI" id="CHEBI:456215"/>
    </ligand>
</feature>
<dbReference type="InterPro" id="IPR007862">
    <property type="entry name" value="Adenylate_kinase_lid-dom"/>
</dbReference>
<dbReference type="STRING" id="1789683.A0A1X7R7T1"/>
<dbReference type="GO" id="GO:0005759">
    <property type="term" value="C:mitochondrial matrix"/>
    <property type="evidence" value="ECO:0007669"/>
    <property type="project" value="UniProtKB-SubCell"/>
</dbReference>
<evidence type="ECO:0000256" key="5">
    <source>
        <dbReference type="ARBA" id="ARBA00023128"/>
    </source>
</evidence>
<feature type="binding site" evidence="7">
    <location>
        <position position="35"/>
    </location>
    <ligand>
        <name>AMP</name>
        <dbReference type="ChEBI" id="CHEBI:456215"/>
    </ligand>
</feature>
<dbReference type="InterPro" id="IPR006259">
    <property type="entry name" value="Adenyl_kin_sub"/>
</dbReference>
<dbReference type="EC" id="2.7.4.10" evidence="7"/>
<dbReference type="NCBIfam" id="TIGR01351">
    <property type="entry name" value="adk"/>
    <property type="match status" value="1"/>
</dbReference>
<dbReference type="HAMAP" id="MF_03169">
    <property type="entry name" value="Adenylate_kinase_AK3"/>
    <property type="match status" value="1"/>
</dbReference>
<dbReference type="GO" id="GO:0046041">
    <property type="term" value="P:ITP metabolic process"/>
    <property type="evidence" value="ECO:0007669"/>
    <property type="project" value="UniProtKB-UniRule"/>
</dbReference>
<evidence type="ECO:0000256" key="4">
    <source>
        <dbReference type="ARBA" id="ARBA00022777"/>
    </source>
</evidence>
<dbReference type="Gene3D" id="3.40.50.300">
    <property type="entry name" value="P-loop containing nucleotide triphosphate hydrolases"/>
    <property type="match status" value="1"/>
</dbReference>
<feature type="binding site" evidence="7">
    <location>
        <position position="136"/>
    </location>
    <ligand>
        <name>GTP</name>
        <dbReference type="ChEBI" id="CHEBI:37565"/>
    </ligand>
</feature>
<evidence type="ECO:0000259" key="8">
    <source>
        <dbReference type="Pfam" id="PF05191"/>
    </source>
</evidence>
<feature type="binding site" evidence="7">
    <location>
        <position position="180"/>
    </location>
    <ligand>
        <name>AMP</name>
        <dbReference type="ChEBI" id="CHEBI:456215"/>
    </ligand>
</feature>
<dbReference type="InterPro" id="IPR000850">
    <property type="entry name" value="Adenylat/UMP-CMP_kin"/>
</dbReference>
<comment type="subunit">
    <text evidence="7">Monomer.</text>
</comment>
<keyword evidence="3 7" id="KW-0547">Nucleotide-binding</keyword>
<evidence type="ECO:0000256" key="7">
    <source>
        <dbReference type="HAMAP-Rule" id="MF_03169"/>
    </source>
</evidence>
<evidence type="ECO:0000256" key="1">
    <source>
        <dbReference type="ARBA" id="ARBA00004305"/>
    </source>
</evidence>
<evidence type="ECO:0000256" key="3">
    <source>
        <dbReference type="ARBA" id="ARBA00022741"/>
    </source>
</evidence>
<comment type="similarity">
    <text evidence="7">Belongs to the adenylate kinase family. AK3 subfamily.</text>
</comment>
<dbReference type="PROSITE" id="PS00113">
    <property type="entry name" value="ADENYLATE_KINASE"/>
    <property type="match status" value="1"/>
</dbReference>
<dbReference type="Pfam" id="PF00406">
    <property type="entry name" value="ADK"/>
    <property type="match status" value="1"/>
</dbReference>
<keyword evidence="10" id="KW-1185">Reference proteome</keyword>
<sequence length="224" mass="24990">MNSFRLLLLGAPGSGKGTITKKLKNVVPNLQSIASGDLLRREIQEKTSLGQIASKYISQGKLIPDDLIISLVANHIGTLSHSTATPTTSWLLDGFPRTLRQAIALDNILKPRHQNLTKVIELKVPESAILGRIETRYVHIPSGRIYNLSYNPPKVPGFDDVTGEPLVKRSDDNEETIVKRLKDYNNMVKPLRQFYKDEGILTTVHGDTSDFIFPQVLQTLEDHV</sequence>
<feature type="region of interest" description="LID" evidence="7">
    <location>
        <begin position="135"/>
        <end position="172"/>
    </location>
</feature>
<gene>
    <name evidence="7" type="primary">ADK2</name>
    <name evidence="9" type="ORF">KASA_0K03608G</name>
</gene>
<keyword evidence="2 7" id="KW-0808">Transferase</keyword>
<reference evidence="9 10" key="1">
    <citation type="submission" date="2017-04" db="EMBL/GenBank/DDBJ databases">
        <authorList>
            <person name="Afonso C.L."/>
            <person name="Miller P.J."/>
            <person name="Scott M.A."/>
            <person name="Spackman E."/>
            <person name="Goraichik I."/>
            <person name="Dimitrov K.M."/>
            <person name="Suarez D.L."/>
            <person name="Swayne D.E."/>
        </authorList>
    </citation>
    <scope>NUCLEOTIDE SEQUENCE [LARGE SCALE GENOMIC DNA]</scope>
</reference>
<evidence type="ECO:0000256" key="6">
    <source>
        <dbReference type="ARBA" id="ARBA00023134"/>
    </source>
</evidence>
<dbReference type="InterPro" id="IPR027417">
    <property type="entry name" value="P-loop_NTPase"/>
</dbReference>
<feature type="binding site" evidence="7">
    <location>
        <position position="40"/>
    </location>
    <ligand>
        <name>AMP</name>
        <dbReference type="ChEBI" id="CHEBI:456215"/>
    </ligand>
</feature>
<dbReference type="OrthoDB" id="439792at2759"/>
<comment type="function">
    <text evidence="7">Involved in maintaining the homeostasis of cellular nucleotides by catalyzing the interconversion of nucleoside phosphates. Has GTP:AMP phosphotransferase and ITP:AMP phosphotransferase activities.</text>
</comment>
<feature type="binding site" evidence="7">
    <location>
        <position position="209"/>
    </location>
    <ligand>
        <name>GTP</name>
        <dbReference type="ChEBI" id="CHEBI:37565"/>
    </ligand>
</feature>
<dbReference type="PANTHER" id="PTHR23359">
    <property type="entry name" value="NUCLEOTIDE KINASE"/>
    <property type="match status" value="1"/>
</dbReference>
<keyword evidence="6 7" id="KW-0342">GTP-binding</keyword>
<comment type="subcellular location">
    <subcellularLocation>
        <location evidence="1 7">Mitochondrion matrix</location>
    </subcellularLocation>
</comment>
<feature type="region of interest" description="NMPbind" evidence="7">
    <location>
        <begin position="34"/>
        <end position="63"/>
    </location>
</feature>
<comment type="catalytic activity">
    <reaction evidence="7">
        <text>a ribonucleoside 5'-triphosphate + AMP = a ribonucleoside 5'-diphosphate + ADP</text>
        <dbReference type="Rhea" id="RHEA:13749"/>
        <dbReference type="ChEBI" id="CHEBI:57930"/>
        <dbReference type="ChEBI" id="CHEBI:61557"/>
        <dbReference type="ChEBI" id="CHEBI:456215"/>
        <dbReference type="ChEBI" id="CHEBI:456216"/>
        <dbReference type="EC" id="2.7.4.10"/>
    </reaction>
</comment>
<dbReference type="GO" id="GO:0005524">
    <property type="term" value="F:ATP binding"/>
    <property type="evidence" value="ECO:0007669"/>
    <property type="project" value="InterPro"/>
</dbReference>
<keyword evidence="5 7" id="KW-0496">Mitochondrion</keyword>
<comment type="domain">
    <text evidence="7">Consists of three domains, a large central CORE domain and two small peripheral domains, NMPbind and LID, which undergo movements during catalysis. The LID domain closes over the site of phosphoryl transfer upon GTP binding. Assembling and dissambling the active center during each catalytic cycle provides an effective means to prevent GTP hydrolysis.</text>
</comment>
<dbReference type="PRINTS" id="PR00094">
    <property type="entry name" value="ADENYLTKNASE"/>
</dbReference>
<dbReference type="InterPro" id="IPR033690">
    <property type="entry name" value="Adenylat_kinase_CS"/>
</dbReference>